<keyword evidence="4" id="KW-1185">Reference proteome</keyword>
<keyword evidence="1" id="KW-0862">Zinc</keyword>
<dbReference type="KEGG" id="cme:CYME_CMQ058C"/>
<evidence type="ECO:0000313" key="4">
    <source>
        <dbReference type="Proteomes" id="UP000007014"/>
    </source>
</evidence>
<dbReference type="GO" id="GO:0008270">
    <property type="term" value="F:zinc ion binding"/>
    <property type="evidence" value="ECO:0007669"/>
    <property type="project" value="UniProtKB-KW"/>
</dbReference>
<dbReference type="Gene3D" id="3.10.110.20">
    <property type="entry name" value="RWD domain-like"/>
    <property type="match status" value="1"/>
</dbReference>
<dbReference type="CDD" id="cd16490">
    <property type="entry name" value="RING-CH-C4HC3_FANCL"/>
    <property type="match status" value="1"/>
</dbReference>
<sequence>MSQEALFRDLQLIQRLNHMTPLWILEDPSTFTYAGFVPIKTASRENRACFLRVQCPKGPADLCDASYALESWAENLISYYGLDGALRKRLERAHDLAEFVAEVQDLLERCADGRAAVPRTPVPPPAPTVAGSTLLATLPDPFFYRRLCTDLKHIGWSCLRHLAMDFESVTLQAIDTGGRLHELQILDLMREQPTCIAALPWRPTAICRPASEDGRLFISIYETYRRFRSMLDELEPYFRVLDDFDAHTWVLEPEHPTYAVSSRRLNLAPQCSLVVEIDPADPCRLPNVRFFGSEQRIEAMRNRFFERRALWDSSARTPRENLQVVLMMALPPRPADMMQNAKDNECGICYTYELEGEGIPDWACDAASCGRPYHRSCLRTWLASIPETRQLFQMYHGSCPYCGEPIQVSKI</sequence>
<evidence type="ECO:0000259" key="2">
    <source>
        <dbReference type="PROSITE" id="PS50089"/>
    </source>
</evidence>
<proteinExistence type="predicted"/>
<dbReference type="OrthoDB" id="10263265at2759"/>
<keyword evidence="1" id="KW-0863">Zinc-finger</keyword>
<dbReference type="GO" id="GO:0043240">
    <property type="term" value="C:Fanconi anaemia nuclear complex"/>
    <property type="evidence" value="ECO:0007669"/>
    <property type="project" value="InterPro"/>
</dbReference>
<dbReference type="PROSITE" id="PS50089">
    <property type="entry name" value="ZF_RING_2"/>
    <property type="match status" value="1"/>
</dbReference>
<dbReference type="SUPFAM" id="SSF57850">
    <property type="entry name" value="RING/U-box"/>
    <property type="match status" value="1"/>
</dbReference>
<dbReference type="OMA" id="NRPFHAK"/>
<dbReference type="CDD" id="cd23832">
    <property type="entry name" value="DRWD-C_FANCL"/>
    <property type="match status" value="1"/>
</dbReference>
<dbReference type="Proteomes" id="UP000007014">
    <property type="component" value="Chromosome 17"/>
</dbReference>
<dbReference type="PANTHER" id="PTHR13206:SF0">
    <property type="entry name" value="E3 UBIQUITIN-PROTEIN LIGASE FANCL"/>
    <property type="match status" value="1"/>
</dbReference>
<dbReference type="InterPro" id="IPR043898">
    <property type="entry name" value="FANCL_d2"/>
</dbReference>
<dbReference type="GeneID" id="16996459"/>
<organism evidence="3 4">
    <name type="scientific">Cyanidioschyzon merolae (strain NIES-3377 / 10D)</name>
    <name type="common">Unicellular red alga</name>
    <dbReference type="NCBI Taxonomy" id="280699"/>
    <lineage>
        <taxon>Eukaryota</taxon>
        <taxon>Rhodophyta</taxon>
        <taxon>Bangiophyceae</taxon>
        <taxon>Cyanidiales</taxon>
        <taxon>Cyanidiaceae</taxon>
        <taxon>Cyanidioschyzon</taxon>
    </lineage>
</organism>
<dbReference type="CDD" id="cd23831">
    <property type="entry name" value="DRWD-N_FANCL"/>
    <property type="match status" value="1"/>
</dbReference>
<protein>
    <recommendedName>
        <fullName evidence="2">RING-type domain-containing protein</fullName>
    </recommendedName>
</protein>
<dbReference type="SMART" id="SM01197">
    <property type="entry name" value="FANCL_C"/>
    <property type="match status" value="1"/>
</dbReference>
<dbReference type="AlphaFoldDB" id="M1VKG3"/>
<accession>M1VKG3</accession>
<dbReference type="GO" id="GO:0036297">
    <property type="term" value="P:interstrand cross-link repair"/>
    <property type="evidence" value="ECO:0007669"/>
    <property type="project" value="InterPro"/>
</dbReference>
<keyword evidence="1" id="KW-0479">Metal-binding</keyword>
<dbReference type="Pfam" id="PF18890">
    <property type="entry name" value="FANCL_d2"/>
    <property type="match status" value="1"/>
</dbReference>
<dbReference type="InterPro" id="IPR026848">
    <property type="entry name" value="Fancl"/>
</dbReference>
<dbReference type="GO" id="GO:0061630">
    <property type="term" value="F:ubiquitin protein ligase activity"/>
    <property type="evidence" value="ECO:0007669"/>
    <property type="project" value="TreeGrafter"/>
</dbReference>
<dbReference type="RefSeq" id="XP_005538019.1">
    <property type="nucleotide sequence ID" value="XM_005537962.1"/>
</dbReference>
<dbReference type="InterPro" id="IPR016135">
    <property type="entry name" value="UBQ-conjugating_enzyme/RWD"/>
</dbReference>
<reference evidence="3 4" key="1">
    <citation type="journal article" date="2004" name="Nature">
        <title>Genome sequence of the ultrasmall unicellular red alga Cyanidioschyzon merolae 10D.</title>
        <authorList>
            <person name="Matsuzaki M."/>
            <person name="Misumi O."/>
            <person name="Shin-i T."/>
            <person name="Maruyama S."/>
            <person name="Takahara M."/>
            <person name="Miyagishima S."/>
            <person name="Mori T."/>
            <person name="Nishida K."/>
            <person name="Yagisawa F."/>
            <person name="Nishida K."/>
            <person name="Yoshida Y."/>
            <person name="Nishimura Y."/>
            <person name="Nakao S."/>
            <person name="Kobayashi T."/>
            <person name="Momoyama Y."/>
            <person name="Higashiyama T."/>
            <person name="Minoda A."/>
            <person name="Sano M."/>
            <person name="Nomoto H."/>
            <person name="Oishi K."/>
            <person name="Hayashi H."/>
            <person name="Ohta F."/>
            <person name="Nishizaka S."/>
            <person name="Haga S."/>
            <person name="Miura S."/>
            <person name="Morishita T."/>
            <person name="Kabeya Y."/>
            <person name="Terasawa K."/>
            <person name="Suzuki Y."/>
            <person name="Ishii Y."/>
            <person name="Asakawa S."/>
            <person name="Takano H."/>
            <person name="Ohta N."/>
            <person name="Kuroiwa H."/>
            <person name="Tanaka K."/>
            <person name="Shimizu N."/>
            <person name="Sugano S."/>
            <person name="Sato N."/>
            <person name="Nozaki H."/>
            <person name="Ogasawara N."/>
            <person name="Kohara Y."/>
            <person name="Kuroiwa T."/>
        </authorList>
    </citation>
    <scope>NUCLEOTIDE SEQUENCE [LARGE SCALE GENOMIC DNA]</scope>
    <source>
        <strain evidence="3 4">10D</strain>
    </source>
</reference>
<evidence type="ECO:0000313" key="3">
    <source>
        <dbReference type="EMBL" id="BAM81983.1"/>
    </source>
</evidence>
<dbReference type="Pfam" id="PF11793">
    <property type="entry name" value="FANCL_C"/>
    <property type="match status" value="1"/>
</dbReference>
<name>M1VKG3_CYAM1</name>
<dbReference type="Gene3D" id="3.30.40.10">
    <property type="entry name" value="Zinc/RING finger domain, C3HC4 (zinc finger)"/>
    <property type="match status" value="1"/>
</dbReference>
<dbReference type="InterPro" id="IPR043003">
    <property type="entry name" value="FANCL_d3_sf"/>
</dbReference>
<dbReference type="GO" id="GO:0006513">
    <property type="term" value="P:protein monoubiquitination"/>
    <property type="evidence" value="ECO:0007669"/>
    <property type="project" value="TreeGrafter"/>
</dbReference>
<dbReference type="Gene3D" id="3.10.110.10">
    <property type="entry name" value="Ubiquitin Conjugating Enzyme"/>
    <property type="match status" value="1"/>
</dbReference>
<dbReference type="Pfam" id="PF18891">
    <property type="entry name" value="FANCL_d3"/>
    <property type="match status" value="1"/>
</dbReference>
<dbReference type="STRING" id="280699.M1VKG3"/>
<feature type="domain" description="RING-type" evidence="2">
    <location>
        <begin position="346"/>
        <end position="402"/>
    </location>
</feature>
<evidence type="ECO:0000256" key="1">
    <source>
        <dbReference type="PROSITE-ProRule" id="PRU00175"/>
    </source>
</evidence>
<dbReference type="eggNOG" id="KOG3268">
    <property type="taxonomic scope" value="Eukaryota"/>
</dbReference>
<dbReference type="InterPro" id="IPR013083">
    <property type="entry name" value="Znf_RING/FYVE/PHD"/>
</dbReference>
<dbReference type="HOGENOM" id="CLU_045054_0_0_1"/>
<dbReference type="PANTHER" id="PTHR13206">
    <property type="entry name" value="UBIQUITIN LIGASE PROTEIN PHF9 FANCONI ANEMIA GROUP L PROTEIN"/>
    <property type="match status" value="1"/>
</dbReference>
<dbReference type="InterPro" id="IPR044037">
    <property type="entry name" value="FANCL_d3"/>
</dbReference>
<gene>
    <name evidence="3" type="ORF">CYME_CMQ058C</name>
</gene>
<dbReference type="Gramene" id="CMQ058CT">
    <property type="protein sequence ID" value="CMQ058CT"/>
    <property type="gene ID" value="CMQ058C"/>
</dbReference>
<dbReference type="EMBL" id="AP006499">
    <property type="protein sequence ID" value="BAM81983.1"/>
    <property type="molecule type" value="Genomic_DNA"/>
</dbReference>
<dbReference type="InterPro" id="IPR026850">
    <property type="entry name" value="FANCL_C"/>
</dbReference>
<reference evidence="3 4" key="2">
    <citation type="journal article" date="2007" name="BMC Biol.">
        <title>A 100%-complete sequence reveals unusually simple genomic features in the hot-spring red alga Cyanidioschyzon merolae.</title>
        <authorList>
            <person name="Nozaki H."/>
            <person name="Takano H."/>
            <person name="Misumi O."/>
            <person name="Terasawa K."/>
            <person name="Matsuzaki M."/>
            <person name="Maruyama S."/>
            <person name="Nishida K."/>
            <person name="Yagisawa F."/>
            <person name="Yoshida Y."/>
            <person name="Fujiwara T."/>
            <person name="Takio S."/>
            <person name="Tamura K."/>
            <person name="Chung S.J."/>
            <person name="Nakamura S."/>
            <person name="Kuroiwa H."/>
            <person name="Tanaka K."/>
            <person name="Sato N."/>
            <person name="Kuroiwa T."/>
        </authorList>
    </citation>
    <scope>NUCLEOTIDE SEQUENCE [LARGE SCALE GENOMIC DNA]</scope>
    <source>
        <strain evidence="3 4">10D</strain>
    </source>
</reference>
<dbReference type="InterPro" id="IPR001841">
    <property type="entry name" value="Znf_RING"/>
</dbReference>